<keyword evidence="2" id="KW-1185">Reference proteome</keyword>
<name>A0ACB5T765_AMBMO</name>
<dbReference type="Proteomes" id="UP001165064">
    <property type="component" value="Unassembled WGS sequence"/>
</dbReference>
<proteinExistence type="predicted"/>
<evidence type="ECO:0000313" key="1">
    <source>
        <dbReference type="EMBL" id="GME82964.1"/>
    </source>
</evidence>
<accession>A0ACB5T765</accession>
<sequence length="152" mass="17609">MKNGKRVFDKSSLDDANTLSTYIQYRSFIDDSLPISRKLSQLPDDVQFNQYHFYRTNVDDSELGHTVIPPRRFSFTLSCTIPLDQDQTNAIEIPHDSKLFSIDKDSENSKSNVMLPSFHDWRETVSVYYFIYLPSGGNLNSKSVWFSLIPVR</sequence>
<evidence type="ECO:0000313" key="2">
    <source>
        <dbReference type="Proteomes" id="UP001165064"/>
    </source>
</evidence>
<gene>
    <name evidence="1" type="ORF">Amon02_000586600</name>
</gene>
<protein>
    <submittedName>
        <fullName evidence="1">Unnamed protein product</fullName>
    </submittedName>
</protein>
<dbReference type="EMBL" id="BSXS01004423">
    <property type="protein sequence ID" value="GME82964.1"/>
    <property type="molecule type" value="Genomic_DNA"/>
</dbReference>
<reference evidence="1" key="1">
    <citation type="submission" date="2023-04" db="EMBL/GenBank/DDBJ databases">
        <title>Ambrosiozyma monospora NBRC 10751.</title>
        <authorList>
            <person name="Ichikawa N."/>
            <person name="Sato H."/>
            <person name="Tonouchi N."/>
        </authorList>
    </citation>
    <scope>NUCLEOTIDE SEQUENCE</scope>
    <source>
        <strain evidence="1">NBRC 10751</strain>
    </source>
</reference>
<comment type="caution">
    <text evidence="1">The sequence shown here is derived from an EMBL/GenBank/DDBJ whole genome shotgun (WGS) entry which is preliminary data.</text>
</comment>
<organism evidence="1 2">
    <name type="scientific">Ambrosiozyma monospora</name>
    <name type="common">Yeast</name>
    <name type="synonym">Endomycopsis monosporus</name>
    <dbReference type="NCBI Taxonomy" id="43982"/>
    <lineage>
        <taxon>Eukaryota</taxon>
        <taxon>Fungi</taxon>
        <taxon>Dikarya</taxon>
        <taxon>Ascomycota</taxon>
        <taxon>Saccharomycotina</taxon>
        <taxon>Pichiomycetes</taxon>
        <taxon>Pichiales</taxon>
        <taxon>Pichiaceae</taxon>
        <taxon>Ambrosiozyma</taxon>
    </lineage>
</organism>